<feature type="compositionally biased region" description="Basic residues" evidence="1">
    <location>
        <begin position="10"/>
        <end position="21"/>
    </location>
</feature>
<feature type="compositionally biased region" description="Basic and acidic residues" evidence="1">
    <location>
        <begin position="120"/>
        <end position="133"/>
    </location>
</feature>
<organism evidence="2 3">
    <name type="scientific">Protomyces lactucae-debilis</name>
    <dbReference type="NCBI Taxonomy" id="2754530"/>
    <lineage>
        <taxon>Eukaryota</taxon>
        <taxon>Fungi</taxon>
        <taxon>Dikarya</taxon>
        <taxon>Ascomycota</taxon>
        <taxon>Taphrinomycotina</taxon>
        <taxon>Taphrinomycetes</taxon>
        <taxon>Taphrinales</taxon>
        <taxon>Protomycetaceae</taxon>
        <taxon>Protomyces</taxon>
    </lineage>
</organism>
<dbReference type="InterPro" id="IPR035979">
    <property type="entry name" value="RBD_domain_sf"/>
</dbReference>
<sequence length="537" mass="59103">MDLPIEQASQRKRKRGHRAPRASKAAAQTTKRLFISGIAPSLSTTDLETRLATYGELVTPLQRCSKSLDQPRAFAHCTIRFPAAQQAQKGDSWAKLRKLSGTVLKGSKLLIEEAKPDWESRRRQDLARAEPKVPKPRQRLPKPATAAAKRDTVLLGVACRRARENKVVHDHELKKGRKRGWIKGKYGRAICVLKQDVPPGRKGKESGKPAVLKPTDPEAIQKLWGVLHRKSDQLTGYYDSDDETWHDRRGRIIHEQEITLRKPRIADQNGGIGGRVEIWDDEEEGQASVQTGRMGLVNEDAYTTAGSARPDYTPADAAAEEMEIDESALDDQLATEKTLAQSLLADMFGAQPETVPQKAQVDPALKEHDVADAQRDLKSLFKPTDAAASFALFDAGDESDEDTLMPLQQTETQLTAYATDDHYGSANKVQLGKDRGFGDLRGHAATTSKHASVFPNKSAAWPLLFVAPADSPVSSALLAGFPNFFPQVLPDAAKLAADWEASRQEATRDWKRKRREGAKRLRKSAAAAASAPRAVQS</sequence>
<evidence type="ECO:0000313" key="2">
    <source>
        <dbReference type="EMBL" id="ORY87714.1"/>
    </source>
</evidence>
<dbReference type="STRING" id="56484.A0A1Y2FWN8"/>
<gene>
    <name evidence="2" type="ORF">BCR37DRAFT_6377</name>
</gene>
<feature type="compositionally biased region" description="Basic and acidic residues" evidence="1">
    <location>
        <begin position="500"/>
        <end position="509"/>
    </location>
</feature>
<feature type="region of interest" description="Disordered" evidence="1">
    <location>
        <begin position="120"/>
        <end position="147"/>
    </location>
</feature>
<evidence type="ECO:0000313" key="3">
    <source>
        <dbReference type="Proteomes" id="UP000193685"/>
    </source>
</evidence>
<accession>A0A1Y2FWN8</accession>
<protein>
    <recommendedName>
        <fullName evidence="4">RRM domain-containing protein</fullName>
    </recommendedName>
</protein>
<proteinExistence type="predicted"/>
<dbReference type="EMBL" id="MCFI01000001">
    <property type="protein sequence ID" value="ORY87714.1"/>
    <property type="molecule type" value="Genomic_DNA"/>
</dbReference>
<dbReference type="OrthoDB" id="21643at2759"/>
<feature type="region of interest" description="Disordered" evidence="1">
    <location>
        <begin position="1"/>
        <end position="26"/>
    </location>
</feature>
<feature type="compositionally biased region" description="Basic residues" evidence="1">
    <location>
        <begin position="510"/>
        <end position="523"/>
    </location>
</feature>
<dbReference type="RefSeq" id="XP_040728209.1">
    <property type="nucleotide sequence ID" value="XM_040872410.1"/>
</dbReference>
<dbReference type="Proteomes" id="UP000193685">
    <property type="component" value="Unassembled WGS sequence"/>
</dbReference>
<evidence type="ECO:0008006" key="4">
    <source>
        <dbReference type="Google" id="ProtNLM"/>
    </source>
</evidence>
<feature type="region of interest" description="Disordered" evidence="1">
    <location>
        <begin position="500"/>
        <end position="537"/>
    </location>
</feature>
<dbReference type="SUPFAM" id="SSF54928">
    <property type="entry name" value="RNA-binding domain, RBD"/>
    <property type="match status" value="1"/>
</dbReference>
<dbReference type="AlphaFoldDB" id="A0A1Y2FWN8"/>
<dbReference type="Gene3D" id="3.30.70.330">
    <property type="match status" value="1"/>
</dbReference>
<name>A0A1Y2FWN8_PROLT</name>
<feature type="compositionally biased region" description="Low complexity" evidence="1">
    <location>
        <begin position="524"/>
        <end position="537"/>
    </location>
</feature>
<dbReference type="OMA" id="NCLQKLW"/>
<dbReference type="GO" id="GO:0003676">
    <property type="term" value="F:nucleic acid binding"/>
    <property type="evidence" value="ECO:0007669"/>
    <property type="project" value="InterPro"/>
</dbReference>
<keyword evidence="3" id="KW-1185">Reference proteome</keyword>
<reference evidence="2 3" key="1">
    <citation type="submission" date="2016-07" db="EMBL/GenBank/DDBJ databases">
        <title>Pervasive Adenine N6-methylation of Active Genes in Fungi.</title>
        <authorList>
            <consortium name="DOE Joint Genome Institute"/>
            <person name="Mondo S.J."/>
            <person name="Dannebaum R.O."/>
            <person name="Kuo R.C."/>
            <person name="Labutti K."/>
            <person name="Haridas S."/>
            <person name="Kuo A."/>
            <person name="Salamov A."/>
            <person name="Ahrendt S.R."/>
            <person name="Lipzen A."/>
            <person name="Sullivan W."/>
            <person name="Andreopoulos W.B."/>
            <person name="Clum A."/>
            <person name="Lindquist E."/>
            <person name="Daum C."/>
            <person name="Ramamoorthy G.K."/>
            <person name="Gryganskyi A."/>
            <person name="Culley D."/>
            <person name="Magnuson J.K."/>
            <person name="James T.Y."/>
            <person name="O'Malley M.A."/>
            <person name="Stajich J.E."/>
            <person name="Spatafora J.W."/>
            <person name="Visel A."/>
            <person name="Grigoriev I.V."/>
        </authorList>
    </citation>
    <scope>NUCLEOTIDE SEQUENCE [LARGE SCALE GENOMIC DNA]</scope>
    <source>
        <strain evidence="2 3">12-1054</strain>
    </source>
</reference>
<dbReference type="InterPro" id="IPR012677">
    <property type="entry name" value="Nucleotide-bd_a/b_plait_sf"/>
</dbReference>
<evidence type="ECO:0000256" key="1">
    <source>
        <dbReference type="SAM" id="MobiDB-lite"/>
    </source>
</evidence>
<comment type="caution">
    <text evidence="2">The sequence shown here is derived from an EMBL/GenBank/DDBJ whole genome shotgun (WGS) entry which is preliminary data.</text>
</comment>
<dbReference type="GeneID" id="63789009"/>